<keyword evidence="2" id="KW-0479">Metal-binding</keyword>
<evidence type="ECO:0000256" key="4">
    <source>
        <dbReference type="ARBA" id="ARBA00022833"/>
    </source>
</evidence>
<proteinExistence type="predicted"/>
<dbReference type="Gene3D" id="1.10.10.60">
    <property type="entry name" value="Homeodomain-like"/>
    <property type="match status" value="1"/>
</dbReference>
<keyword evidence="8" id="KW-0804">Transcription</keyword>
<keyword evidence="7" id="KW-0371">Homeobox</keyword>
<dbReference type="Proteomes" id="UP001341840">
    <property type="component" value="Unassembled WGS sequence"/>
</dbReference>
<evidence type="ECO:0000256" key="5">
    <source>
        <dbReference type="ARBA" id="ARBA00023015"/>
    </source>
</evidence>
<organism evidence="12 13">
    <name type="scientific">Stylosanthes scabra</name>
    <dbReference type="NCBI Taxonomy" id="79078"/>
    <lineage>
        <taxon>Eukaryota</taxon>
        <taxon>Viridiplantae</taxon>
        <taxon>Streptophyta</taxon>
        <taxon>Embryophyta</taxon>
        <taxon>Tracheophyta</taxon>
        <taxon>Spermatophyta</taxon>
        <taxon>Magnoliopsida</taxon>
        <taxon>eudicotyledons</taxon>
        <taxon>Gunneridae</taxon>
        <taxon>Pentapetalae</taxon>
        <taxon>rosids</taxon>
        <taxon>fabids</taxon>
        <taxon>Fabales</taxon>
        <taxon>Fabaceae</taxon>
        <taxon>Papilionoideae</taxon>
        <taxon>50 kb inversion clade</taxon>
        <taxon>dalbergioids sensu lato</taxon>
        <taxon>Dalbergieae</taxon>
        <taxon>Pterocarpus clade</taxon>
        <taxon>Stylosanthes</taxon>
    </lineage>
</organism>
<sequence>MEFEEEFTMPPPPPSYADSVPNTSRVKMPTHSPPPPPMPRNSGKGRYRECLKNHALAIGGHALDGCGEFMPAGPDGTLDALKCAACNCHRNFHRKEIVGGDPFLVPHHHHHNPFHNHLHGHHQAFPQFAACYRGQGTGYLQVSGHQRGGGGTPTLALPSISGGGGGTTQSTREDHEDGSEPSGGGGVGSSSKKRFRTKFSAEQKEKMVVFAESIGWKLQKHDEVAVQEFCNEIGVKRHVLKVWMHNHKNTLAMKKP</sequence>
<keyword evidence="4" id="KW-0862">Zinc</keyword>
<feature type="domain" description="ZF-HD dimerization-type" evidence="11">
    <location>
        <begin position="47"/>
        <end position="96"/>
    </location>
</feature>
<keyword evidence="6" id="KW-0238">DNA-binding</keyword>
<comment type="caution">
    <text evidence="12">The sequence shown here is derived from an EMBL/GenBank/DDBJ whole genome shotgun (WGS) entry which is preliminary data.</text>
</comment>
<protein>
    <recommendedName>
        <fullName evidence="11">ZF-HD dimerization-type domain-containing protein</fullName>
    </recommendedName>
</protein>
<evidence type="ECO:0000259" key="11">
    <source>
        <dbReference type="PROSITE" id="PS51523"/>
    </source>
</evidence>
<feature type="region of interest" description="Disordered" evidence="10">
    <location>
        <begin position="142"/>
        <end position="194"/>
    </location>
</feature>
<feature type="region of interest" description="Disordered" evidence="10">
    <location>
        <begin position="1"/>
        <end position="43"/>
    </location>
</feature>
<keyword evidence="9" id="KW-0539">Nucleus</keyword>
<evidence type="ECO:0000256" key="9">
    <source>
        <dbReference type="ARBA" id="ARBA00023242"/>
    </source>
</evidence>
<evidence type="ECO:0000256" key="3">
    <source>
        <dbReference type="ARBA" id="ARBA00022771"/>
    </source>
</evidence>
<dbReference type="SUPFAM" id="SSF46689">
    <property type="entry name" value="Homeodomain-like"/>
    <property type="match status" value="1"/>
</dbReference>
<dbReference type="NCBIfam" id="TIGR01566">
    <property type="entry name" value="ZF_HD_prot_N"/>
    <property type="match status" value="1"/>
</dbReference>
<comment type="subcellular location">
    <subcellularLocation>
        <location evidence="1">Nucleus</location>
    </subcellularLocation>
</comment>
<evidence type="ECO:0000313" key="12">
    <source>
        <dbReference type="EMBL" id="MED6176031.1"/>
    </source>
</evidence>
<evidence type="ECO:0000256" key="7">
    <source>
        <dbReference type="ARBA" id="ARBA00023155"/>
    </source>
</evidence>
<evidence type="ECO:0000256" key="1">
    <source>
        <dbReference type="ARBA" id="ARBA00004123"/>
    </source>
</evidence>
<reference evidence="12 13" key="1">
    <citation type="journal article" date="2023" name="Plants (Basel)">
        <title>Bridging the Gap: Combining Genomics and Transcriptomics Approaches to Understand Stylosanthes scabra, an Orphan Legume from the Brazilian Caatinga.</title>
        <authorList>
            <person name="Ferreira-Neto J.R.C."/>
            <person name="da Silva M.D."/>
            <person name="Binneck E."/>
            <person name="de Melo N.F."/>
            <person name="da Silva R.H."/>
            <person name="de Melo A.L.T.M."/>
            <person name="Pandolfi V."/>
            <person name="Bustamante F.O."/>
            <person name="Brasileiro-Vidal A.C."/>
            <person name="Benko-Iseppon A.M."/>
        </authorList>
    </citation>
    <scope>NUCLEOTIDE SEQUENCE [LARGE SCALE GENOMIC DNA]</scope>
    <source>
        <tissue evidence="12">Leaves</tissue>
    </source>
</reference>
<accession>A0ABU6VS53</accession>
<keyword evidence="3" id="KW-0863">Zinc-finger</keyword>
<evidence type="ECO:0000256" key="8">
    <source>
        <dbReference type="ARBA" id="ARBA00023163"/>
    </source>
</evidence>
<dbReference type="InterPro" id="IPR006456">
    <property type="entry name" value="ZF_HD_homeobox_Cys/His_dimer"/>
</dbReference>
<keyword evidence="5" id="KW-0805">Transcription regulation</keyword>
<dbReference type="InterPro" id="IPR006455">
    <property type="entry name" value="Homeodomain_ZF_HD"/>
</dbReference>
<evidence type="ECO:0000256" key="10">
    <source>
        <dbReference type="SAM" id="MobiDB-lite"/>
    </source>
</evidence>
<gene>
    <name evidence="12" type="ORF">PIB30_084077</name>
</gene>
<dbReference type="PANTHER" id="PTHR31948">
    <property type="entry name" value="ZINC-FINGER HOMEODOMAIN PROTEIN 2"/>
    <property type="match status" value="1"/>
</dbReference>
<dbReference type="PROSITE" id="PS51523">
    <property type="entry name" value="ZF_HD_DIMER"/>
    <property type="match status" value="1"/>
</dbReference>
<keyword evidence="13" id="KW-1185">Reference proteome</keyword>
<dbReference type="Pfam" id="PF04770">
    <property type="entry name" value="ZF-HD_dimer"/>
    <property type="match status" value="1"/>
</dbReference>
<dbReference type="PANTHER" id="PTHR31948:SF140">
    <property type="entry name" value="ZINC-FINGER HOMEODOMAIN PROTEIN 2"/>
    <property type="match status" value="1"/>
</dbReference>
<evidence type="ECO:0000256" key="6">
    <source>
        <dbReference type="ARBA" id="ARBA00023125"/>
    </source>
</evidence>
<evidence type="ECO:0000313" key="13">
    <source>
        <dbReference type="Proteomes" id="UP001341840"/>
    </source>
</evidence>
<evidence type="ECO:0000256" key="2">
    <source>
        <dbReference type="ARBA" id="ARBA00022723"/>
    </source>
</evidence>
<dbReference type="InterPro" id="IPR009057">
    <property type="entry name" value="Homeodomain-like_sf"/>
</dbReference>
<name>A0ABU6VS53_9FABA</name>
<dbReference type="NCBIfam" id="TIGR01565">
    <property type="entry name" value="homeo_ZF_HD"/>
    <property type="match status" value="1"/>
</dbReference>
<dbReference type="EMBL" id="JASCZI010152387">
    <property type="protein sequence ID" value="MED6176031.1"/>
    <property type="molecule type" value="Genomic_DNA"/>
</dbReference>